<dbReference type="Proteomes" id="UP001303046">
    <property type="component" value="Unassembled WGS sequence"/>
</dbReference>
<dbReference type="SFLD" id="SFLDS00003">
    <property type="entry name" value="Haloacid_Dehalogenase"/>
    <property type="match status" value="1"/>
</dbReference>
<gene>
    <name evidence="1" type="primary">Necator_chrII.g8651</name>
    <name evidence="1" type="ORF">RB195_020856</name>
</gene>
<name>A0ABR1CMV1_NECAM</name>
<evidence type="ECO:0008006" key="3">
    <source>
        <dbReference type="Google" id="ProtNLM"/>
    </source>
</evidence>
<dbReference type="EMBL" id="JAVFWL010000002">
    <property type="protein sequence ID" value="KAK6739028.1"/>
    <property type="molecule type" value="Genomic_DNA"/>
</dbReference>
<comment type="caution">
    <text evidence="1">The sequence shown here is derived from an EMBL/GenBank/DDBJ whole genome shotgun (WGS) entry which is preliminary data.</text>
</comment>
<accession>A0ABR1CMV1</accession>
<reference evidence="1 2" key="1">
    <citation type="submission" date="2023-08" db="EMBL/GenBank/DDBJ databases">
        <title>A Necator americanus chromosomal reference genome.</title>
        <authorList>
            <person name="Ilik V."/>
            <person name="Petrzelkova K.J."/>
            <person name="Pardy F."/>
            <person name="Fuh T."/>
            <person name="Niatou-Singa F.S."/>
            <person name="Gouil Q."/>
            <person name="Baker L."/>
            <person name="Ritchie M.E."/>
            <person name="Jex A.R."/>
            <person name="Gazzola D."/>
            <person name="Li H."/>
            <person name="Toshio Fujiwara R."/>
            <person name="Zhan B."/>
            <person name="Aroian R.V."/>
            <person name="Pafco B."/>
            <person name="Schwarz E.M."/>
        </authorList>
    </citation>
    <scope>NUCLEOTIDE SEQUENCE [LARGE SCALE GENOMIC DNA]</scope>
    <source>
        <strain evidence="1 2">Aroian</strain>
        <tissue evidence="1">Whole animal</tissue>
    </source>
</reference>
<sequence length="261" mass="29407">MLTKGMKCLFLAARVPFSKILLTPTQARFLSQKATVTHVIFDFDGLLVDTESCYTIANQTMLRKFGREFTQELNAKIMGMKEDEAFPILLKAVGIEDKITPKEYVAQYDVILADMFLKCKAMPGAERLVRHLSKKGVPTAMCSGSRSETFGPRREPHKEWLDLITLKVFCGSEPQIKRGKPHPEPFLTTMNRFSVKPSDPSKVLVFEDAPNGGRAAKAAGMKCVMVPNERFRQEAMSVGVTQVLHTLEEFRPEEYGLPRFD</sequence>
<dbReference type="InterPro" id="IPR023198">
    <property type="entry name" value="PGP-like_dom2"/>
</dbReference>
<dbReference type="NCBIfam" id="TIGR01509">
    <property type="entry name" value="HAD-SF-IA-v3"/>
    <property type="match status" value="1"/>
</dbReference>
<dbReference type="Pfam" id="PF13419">
    <property type="entry name" value="HAD_2"/>
    <property type="match status" value="1"/>
</dbReference>
<keyword evidence="2" id="KW-1185">Reference proteome</keyword>
<evidence type="ECO:0000313" key="1">
    <source>
        <dbReference type="EMBL" id="KAK6739028.1"/>
    </source>
</evidence>
<dbReference type="Gene3D" id="1.10.150.240">
    <property type="entry name" value="Putative phosphatase, domain 2"/>
    <property type="match status" value="1"/>
</dbReference>
<protein>
    <recommendedName>
        <fullName evidence="3">HAD hydrolase, family IA, variant 3</fullName>
    </recommendedName>
</protein>
<organism evidence="1 2">
    <name type="scientific">Necator americanus</name>
    <name type="common">Human hookworm</name>
    <dbReference type="NCBI Taxonomy" id="51031"/>
    <lineage>
        <taxon>Eukaryota</taxon>
        <taxon>Metazoa</taxon>
        <taxon>Ecdysozoa</taxon>
        <taxon>Nematoda</taxon>
        <taxon>Chromadorea</taxon>
        <taxon>Rhabditida</taxon>
        <taxon>Rhabditina</taxon>
        <taxon>Rhabditomorpha</taxon>
        <taxon>Strongyloidea</taxon>
        <taxon>Ancylostomatidae</taxon>
        <taxon>Bunostominae</taxon>
        <taxon>Necator</taxon>
    </lineage>
</organism>
<dbReference type="Gene3D" id="3.40.50.1000">
    <property type="entry name" value="HAD superfamily/HAD-like"/>
    <property type="match status" value="1"/>
</dbReference>
<dbReference type="InterPro" id="IPR023214">
    <property type="entry name" value="HAD_sf"/>
</dbReference>
<dbReference type="PANTHER" id="PTHR18901:SF38">
    <property type="entry name" value="PSEUDOURIDINE-5'-PHOSPHATASE"/>
    <property type="match status" value="1"/>
</dbReference>
<dbReference type="InterPro" id="IPR041492">
    <property type="entry name" value="HAD_2"/>
</dbReference>
<evidence type="ECO:0000313" key="2">
    <source>
        <dbReference type="Proteomes" id="UP001303046"/>
    </source>
</evidence>
<dbReference type="InterPro" id="IPR036412">
    <property type="entry name" value="HAD-like_sf"/>
</dbReference>
<dbReference type="SFLD" id="SFLDG01129">
    <property type="entry name" value="C1.5:_HAD__Beta-PGM__Phosphata"/>
    <property type="match status" value="1"/>
</dbReference>
<dbReference type="InterPro" id="IPR006439">
    <property type="entry name" value="HAD-SF_hydro_IA"/>
</dbReference>
<proteinExistence type="predicted"/>
<dbReference type="PANTHER" id="PTHR18901">
    <property type="entry name" value="2-DEOXYGLUCOSE-6-PHOSPHATE PHOSPHATASE 2"/>
    <property type="match status" value="1"/>
</dbReference>
<dbReference type="SUPFAM" id="SSF56784">
    <property type="entry name" value="HAD-like"/>
    <property type="match status" value="1"/>
</dbReference>